<accession>A0A699W664</accession>
<gene>
    <name evidence="1" type="ORF">Tci_913145</name>
</gene>
<reference evidence="1" key="1">
    <citation type="journal article" date="2019" name="Sci. Rep.">
        <title>Draft genome of Tanacetum cinerariifolium, the natural source of mosquito coil.</title>
        <authorList>
            <person name="Yamashiro T."/>
            <person name="Shiraishi A."/>
            <person name="Satake H."/>
            <person name="Nakayama K."/>
        </authorList>
    </citation>
    <scope>NUCLEOTIDE SEQUENCE</scope>
</reference>
<proteinExistence type="predicted"/>
<evidence type="ECO:0000313" key="1">
    <source>
        <dbReference type="EMBL" id="GFD41176.1"/>
    </source>
</evidence>
<sequence>GTPPLLPIPLPTSSPPLLLPYTSRRADVPEVTLPPRKRLCIALGLKFEVGESLSAPTARPNGGFRADYRFVGPLDDEIRIELDDDRFCHDHSAGY</sequence>
<organism evidence="1">
    <name type="scientific">Tanacetum cinerariifolium</name>
    <name type="common">Dalmatian daisy</name>
    <name type="synonym">Chrysanthemum cinerariifolium</name>
    <dbReference type="NCBI Taxonomy" id="118510"/>
    <lineage>
        <taxon>Eukaryota</taxon>
        <taxon>Viridiplantae</taxon>
        <taxon>Streptophyta</taxon>
        <taxon>Embryophyta</taxon>
        <taxon>Tracheophyta</taxon>
        <taxon>Spermatophyta</taxon>
        <taxon>Magnoliopsida</taxon>
        <taxon>eudicotyledons</taxon>
        <taxon>Gunneridae</taxon>
        <taxon>Pentapetalae</taxon>
        <taxon>asterids</taxon>
        <taxon>campanulids</taxon>
        <taxon>Asterales</taxon>
        <taxon>Asteraceae</taxon>
        <taxon>Asteroideae</taxon>
        <taxon>Anthemideae</taxon>
        <taxon>Anthemidinae</taxon>
        <taxon>Tanacetum</taxon>
    </lineage>
</organism>
<feature type="non-terminal residue" evidence="1">
    <location>
        <position position="1"/>
    </location>
</feature>
<comment type="caution">
    <text evidence="1">The sequence shown here is derived from an EMBL/GenBank/DDBJ whole genome shotgun (WGS) entry which is preliminary data.</text>
</comment>
<protein>
    <submittedName>
        <fullName evidence="1">Uncharacterized protein</fullName>
    </submittedName>
</protein>
<dbReference type="EMBL" id="BKCJ011547428">
    <property type="protein sequence ID" value="GFD41176.1"/>
    <property type="molecule type" value="Genomic_DNA"/>
</dbReference>
<name>A0A699W664_TANCI</name>
<dbReference type="AlphaFoldDB" id="A0A699W664"/>